<dbReference type="GeneID" id="14886300"/>
<organism evidence="2 3">
    <name type="scientific">Entamoeba invadens IP1</name>
    <dbReference type="NCBI Taxonomy" id="370355"/>
    <lineage>
        <taxon>Eukaryota</taxon>
        <taxon>Amoebozoa</taxon>
        <taxon>Evosea</taxon>
        <taxon>Archamoebae</taxon>
        <taxon>Mastigamoebida</taxon>
        <taxon>Entamoebidae</taxon>
        <taxon>Entamoeba</taxon>
    </lineage>
</organism>
<dbReference type="PANTHER" id="PTHR35397:SF1">
    <property type="entry name" value="ARMADILLO-LIKE HELICAL DOMAIN-CONTAINING PROTEIN"/>
    <property type="match status" value="1"/>
</dbReference>
<gene>
    <name evidence="2" type="ORF">EIN_096210</name>
</gene>
<name>A0A0A1U0G3_ENTIV</name>
<evidence type="ECO:0000256" key="1">
    <source>
        <dbReference type="SAM" id="SignalP"/>
    </source>
</evidence>
<evidence type="ECO:0000313" key="2">
    <source>
        <dbReference type="EMBL" id="ELP87364.1"/>
    </source>
</evidence>
<proteinExistence type="predicted"/>
<dbReference type="AlphaFoldDB" id="A0A0A1U0G3"/>
<keyword evidence="3" id="KW-1185">Reference proteome</keyword>
<dbReference type="Proteomes" id="UP000014680">
    <property type="component" value="Unassembled WGS sequence"/>
</dbReference>
<dbReference type="InterPro" id="IPR013887">
    <property type="entry name" value="UPF0592"/>
</dbReference>
<dbReference type="Pfam" id="PF08578">
    <property type="entry name" value="DUF1765"/>
    <property type="match status" value="1"/>
</dbReference>
<accession>A0A0A1U0G3</accession>
<feature type="signal peptide" evidence="1">
    <location>
        <begin position="1"/>
        <end position="26"/>
    </location>
</feature>
<dbReference type="KEGG" id="eiv:EIN_096210"/>
<protein>
    <submittedName>
        <fullName evidence="2">Uncharacterized protein</fullName>
    </submittedName>
</protein>
<dbReference type="VEuPathDB" id="AmoebaDB:EIN_096210"/>
<evidence type="ECO:0000313" key="3">
    <source>
        <dbReference type="Proteomes" id="UP000014680"/>
    </source>
</evidence>
<keyword evidence="1" id="KW-0732">Signal</keyword>
<dbReference type="PANTHER" id="PTHR35397">
    <property type="entry name" value="C2 DOMAIN-CONTAINING PROTEIN-RELATED"/>
    <property type="match status" value="1"/>
</dbReference>
<dbReference type="RefSeq" id="XP_004254135.1">
    <property type="nucleotide sequence ID" value="XM_004254087.1"/>
</dbReference>
<dbReference type="EMBL" id="KB206860">
    <property type="protein sequence ID" value="ELP87364.1"/>
    <property type="molecule type" value="Genomic_DNA"/>
</dbReference>
<reference evidence="2 3" key="1">
    <citation type="submission" date="2012-10" db="EMBL/GenBank/DDBJ databases">
        <authorList>
            <person name="Zafar N."/>
            <person name="Inman J."/>
            <person name="Hall N."/>
            <person name="Lorenzi H."/>
            <person name="Caler E."/>
        </authorList>
    </citation>
    <scope>NUCLEOTIDE SEQUENCE [LARGE SCALE GENOMIC DNA]</scope>
    <source>
        <strain evidence="2 3">IP1</strain>
    </source>
</reference>
<sequence length="328" mass="38005">MATVFCNYFSALIRTGLLLISALSSTQILETVKNMKDKVKFKKLSSFQFVMTAPALETCQYEAVGKLLASVCLRIPSMLRDLFEAASGKPIQVCRNIHYISVWDTFSKYCISQNKTCQKFVEGINGVDNKWTLHFSAKLPLAYFFYCEYTTHLLKYFDHKSDQFSLIPGFSALSGLVEKISHGKTSKVSSEMHYEVQALLCTTEYPTTLNKILDDRMSHTNANSIDNLSNFVYSIQYVFKLMNKRKYVIDSVDTQRIVKVLDAIVLSDSYYAMTVMFSFLYELCPCLNKTKRHVVIDFVLKNFNHFFVHWYYQSRLDTYRFADCEFFI</sequence>
<feature type="chain" id="PRO_5001990745" evidence="1">
    <location>
        <begin position="27"/>
        <end position="328"/>
    </location>
</feature>